<accession>A0A1T3NLU7</accession>
<feature type="compositionally biased region" description="Basic and acidic residues" evidence="1">
    <location>
        <begin position="10"/>
        <end position="20"/>
    </location>
</feature>
<keyword evidence="3" id="KW-1185">Reference proteome</keyword>
<dbReference type="AlphaFoldDB" id="A0A1T3NLU7"/>
<evidence type="ECO:0000313" key="2">
    <source>
        <dbReference type="EMBL" id="OPC77817.1"/>
    </source>
</evidence>
<reference evidence="2 3" key="1">
    <citation type="submission" date="2017-03" db="EMBL/GenBank/DDBJ databases">
        <title>Draft genome sequence of Streptomyces scabrisporus NF3, endophyte isolated from Amphipterygium adstringens.</title>
        <authorList>
            <person name="Vazquez M."/>
            <person name="Ceapa C.D."/>
            <person name="Rodriguez Luna D."/>
            <person name="Sanchez Esquivel S."/>
        </authorList>
    </citation>
    <scope>NUCLEOTIDE SEQUENCE [LARGE SCALE GENOMIC DNA]</scope>
    <source>
        <strain evidence="2 3">NF3</strain>
    </source>
</reference>
<dbReference type="EMBL" id="MWQN01000003">
    <property type="protein sequence ID" value="OPC77817.1"/>
    <property type="molecule type" value="Genomic_DNA"/>
</dbReference>
<evidence type="ECO:0000256" key="1">
    <source>
        <dbReference type="SAM" id="MobiDB-lite"/>
    </source>
</evidence>
<feature type="compositionally biased region" description="Basic and acidic residues" evidence="1">
    <location>
        <begin position="58"/>
        <end position="69"/>
    </location>
</feature>
<proteinExistence type="predicted"/>
<organism evidence="2 3">
    <name type="scientific">Embleya scabrispora</name>
    <dbReference type="NCBI Taxonomy" id="159449"/>
    <lineage>
        <taxon>Bacteria</taxon>
        <taxon>Bacillati</taxon>
        <taxon>Actinomycetota</taxon>
        <taxon>Actinomycetes</taxon>
        <taxon>Kitasatosporales</taxon>
        <taxon>Streptomycetaceae</taxon>
        <taxon>Embleya</taxon>
    </lineage>
</organism>
<dbReference type="STRING" id="159449.B4N89_36705"/>
<dbReference type="Proteomes" id="UP000190037">
    <property type="component" value="Unassembled WGS sequence"/>
</dbReference>
<comment type="caution">
    <text evidence="2">The sequence shown here is derived from an EMBL/GenBank/DDBJ whole genome shotgun (WGS) entry which is preliminary data.</text>
</comment>
<gene>
    <name evidence="2" type="ORF">B4N89_36705</name>
</gene>
<evidence type="ECO:0000313" key="3">
    <source>
        <dbReference type="Proteomes" id="UP000190037"/>
    </source>
</evidence>
<feature type="region of interest" description="Disordered" evidence="1">
    <location>
        <begin position="58"/>
        <end position="77"/>
    </location>
</feature>
<name>A0A1T3NLU7_9ACTN</name>
<protein>
    <submittedName>
        <fullName evidence="2">Uncharacterized protein</fullName>
    </submittedName>
</protein>
<feature type="region of interest" description="Disordered" evidence="1">
    <location>
        <begin position="1"/>
        <end position="20"/>
    </location>
</feature>
<sequence length="77" mass="8512">MAPTTSTAHPRGDDVADDRVRGTRDVVEACVVLTRRARRRRGRCLDGVLRRCVVPTSGRERYPDQDHAARAGVELGV</sequence>